<evidence type="ECO:0000313" key="3">
    <source>
        <dbReference type="EMBL" id="THD20145.1"/>
    </source>
</evidence>
<dbReference type="EMBL" id="JXXN02005074">
    <property type="protein sequence ID" value="THD20145.1"/>
    <property type="molecule type" value="Genomic_DNA"/>
</dbReference>
<dbReference type="SMART" id="SM00257">
    <property type="entry name" value="LysM"/>
    <property type="match status" value="1"/>
</dbReference>
<dbReference type="InterPro" id="IPR018392">
    <property type="entry name" value="LysM"/>
</dbReference>
<evidence type="ECO:0000259" key="2">
    <source>
        <dbReference type="PROSITE" id="PS51782"/>
    </source>
</evidence>
<keyword evidence="4" id="KW-1185">Reference proteome</keyword>
<dbReference type="InterPro" id="IPR036779">
    <property type="entry name" value="LysM_dom_sf"/>
</dbReference>
<comment type="caution">
    <text evidence="3">The sequence shown here is derived from an EMBL/GenBank/DDBJ whole genome shotgun (WGS) entry which is preliminary data.</text>
</comment>
<sequence>MSEDISILASSRRKHYGTVQSGAASRLKPYILYHISPGDTLVSIAVKYGTTVQHLKMVNHLWTTDISTLECIKVPADSNAGDSDSRRVSQSIELTTVNTKSDARRIPQGEHYIGQQDQSVVVEEQEEINASDYLKSLFDHAHRAKQCASSVLQNSRLSEILLETGSDWGLQSQSHNSGHDSEQPSVIVTSPSSSSLNAAWVSPSVIRPQTYATPANWSDHYQL</sequence>
<protein>
    <recommendedName>
        <fullName evidence="2">LysM domain-containing protein</fullName>
    </recommendedName>
</protein>
<organism evidence="3 4">
    <name type="scientific">Fasciola hepatica</name>
    <name type="common">Liver fluke</name>
    <dbReference type="NCBI Taxonomy" id="6192"/>
    <lineage>
        <taxon>Eukaryota</taxon>
        <taxon>Metazoa</taxon>
        <taxon>Spiralia</taxon>
        <taxon>Lophotrochozoa</taxon>
        <taxon>Platyhelminthes</taxon>
        <taxon>Trematoda</taxon>
        <taxon>Digenea</taxon>
        <taxon>Plagiorchiida</taxon>
        <taxon>Echinostomata</taxon>
        <taxon>Echinostomatoidea</taxon>
        <taxon>Fasciolidae</taxon>
        <taxon>Fasciola</taxon>
    </lineage>
</organism>
<evidence type="ECO:0000313" key="4">
    <source>
        <dbReference type="Proteomes" id="UP000230066"/>
    </source>
</evidence>
<dbReference type="Gene3D" id="3.10.350.10">
    <property type="entry name" value="LysM domain"/>
    <property type="match status" value="1"/>
</dbReference>
<dbReference type="PROSITE" id="PS51782">
    <property type="entry name" value="LYSM"/>
    <property type="match status" value="1"/>
</dbReference>
<accession>A0A4E0QXW4</accession>
<gene>
    <name evidence="3" type="ORF">D915_009007</name>
</gene>
<dbReference type="AlphaFoldDB" id="A0A4E0QXW4"/>
<name>A0A4E0QXW4_FASHE</name>
<dbReference type="CDD" id="cd00118">
    <property type="entry name" value="LysM"/>
    <property type="match status" value="1"/>
</dbReference>
<dbReference type="Proteomes" id="UP000230066">
    <property type="component" value="Unassembled WGS sequence"/>
</dbReference>
<feature type="domain" description="LysM" evidence="2">
    <location>
        <begin position="31"/>
        <end position="74"/>
    </location>
</feature>
<proteinExistence type="predicted"/>
<feature type="region of interest" description="Disordered" evidence="1">
    <location>
        <begin position="171"/>
        <end position="190"/>
    </location>
</feature>
<evidence type="ECO:0000256" key="1">
    <source>
        <dbReference type="SAM" id="MobiDB-lite"/>
    </source>
</evidence>
<dbReference type="SUPFAM" id="SSF54106">
    <property type="entry name" value="LysM domain"/>
    <property type="match status" value="1"/>
</dbReference>
<reference evidence="3" key="1">
    <citation type="submission" date="2019-03" db="EMBL/GenBank/DDBJ databases">
        <title>Improved annotation for the trematode Fasciola hepatica.</title>
        <authorList>
            <person name="Choi Y.-J."/>
            <person name="Martin J."/>
            <person name="Mitreva M."/>
        </authorList>
    </citation>
    <scope>NUCLEOTIDE SEQUENCE [LARGE SCALE GENOMIC DNA]</scope>
</reference>
<dbReference type="Pfam" id="PF01476">
    <property type="entry name" value="LysM"/>
    <property type="match status" value="1"/>
</dbReference>